<feature type="compositionally biased region" description="Polar residues" evidence="1">
    <location>
        <begin position="81"/>
        <end position="90"/>
    </location>
</feature>
<dbReference type="EMBL" id="JANPWB010000014">
    <property type="protein sequence ID" value="KAJ1097767.1"/>
    <property type="molecule type" value="Genomic_DNA"/>
</dbReference>
<evidence type="ECO:0000256" key="1">
    <source>
        <dbReference type="SAM" id="MobiDB-lite"/>
    </source>
</evidence>
<evidence type="ECO:0000313" key="3">
    <source>
        <dbReference type="Proteomes" id="UP001066276"/>
    </source>
</evidence>
<sequence length="100" mass="10415">MAAGQGHTRHASRLSSAAASTADPALRDHATSKITTVSRLGADNSTSRSAGQSEDDPVPVPAAPVSSDVGLDVMSHRSESTRYNLRSNPGPSVRLRDHVV</sequence>
<dbReference type="Proteomes" id="UP001066276">
    <property type="component" value="Chromosome 10"/>
</dbReference>
<feature type="compositionally biased region" description="Low complexity" evidence="1">
    <location>
        <begin position="13"/>
        <end position="22"/>
    </location>
</feature>
<organism evidence="2 3">
    <name type="scientific">Pleurodeles waltl</name>
    <name type="common">Iberian ribbed newt</name>
    <dbReference type="NCBI Taxonomy" id="8319"/>
    <lineage>
        <taxon>Eukaryota</taxon>
        <taxon>Metazoa</taxon>
        <taxon>Chordata</taxon>
        <taxon>Craniata</taxon>
        <taxon>Vertebrata</taxon>
        <taxon>Euteleostomi</taxon>
        <taxon>Amphibia</taxon>
        <taxon>Batrachia</taxon>
        <taxon>Caudata</taxon>
        <taxon>Salamandroidea</taxon>
        <taxon>Salamandridae</taxon>
        <taxon>Pleurodelinae</taxon>
        <taxon>Pleurodeles</taxon>
    </lineage>
</organism>
<reference evidence="2" key="1">
    <citation type="journal article" date="2022" name="bioRxiv">
        <title>Sequencing and chromosome-scale assembly of the giantPleurodeles waltlgenome.</title>
        <authorList>
            <person name="Brown T."/>
            <person name="Elewa A."/>
            <person name="Iarovenko S."/>
            <person name="Subramanian E."/>
            <person name="Araus A.J."/>
            <person name="Petzold A."/>
            <person name="Susuki M."/>
            <person name="Suzuki K.-i.T."/>
            <person name="Hayashi T."/>
            <person name="Toyoda A."/>
            <person name="Oliveira C."/>
            <person name="Osipova E."/>
            <person name="Leigh N.D."/>
            <person name="Simon A."/>
            <person name="Yun M.H."/>
        </authorList>
    </citation>
    <scope>NUCLEOTIDE SEQUENCE</scope>
    <source>
        <strain evidence="2">20211129_DDA</strain>
        <tissue evidence="2">Liver</tissue>
    </source>
</reference>
<gene>
    <name evidence="2" type="ORF">NDU88_002884</name>
</gene>
<proteinExistence type="predicted"/>
<feature type="region of interest" description="Disordered" evidence="1">
    <location>
        <begin position="1"/>
        <end position="100"/>
    </location>
</feature>
<evidence type="ECO:0000313" key="2">
    <source>
        <dbReference type="EMBL" id="KAJ1097767.1"/>
    </source>
</evidence>
<dbReference type="AlphaFoldDB" id="A0AAV7M2C6"/>
<keyword evidence="3" id="KW-1185">Reference proteome</keyword>
<name>A0AAV7M2C6_PLEWA</name>
<comment type="caution">
    <text evidence="2">The sequence shown here is derived from an EMBL/GenBank/DDBJ whole genome shotgun (WGS) entry which is preliminary data.</text>
</comment>
<protein>
    <submittedName>
        <fullName evidence="2">Uncharacterized protein</fullName>
    </submittedName>
</protein>
<accession>A0AAV7M2C6</accession>
<feature type="compositionally biased region" description="Polar residues" evidence="1">
    <location>
        <begin position="32"/>
        <end position="52"/>
    </location>
</feature>